<dbReference type="SUPFAM" id="SSF49464">
    <property type="entry name" value="Carboxypeptidase regulatory domain-like"/>
    <property type="match status" value="1"/>
</dbReference>
<evidence type="ECO:0000313" key="6">
    <source>
        <dbReference type="EMBL" id="KAA3436670.1"/>
    </source>
</evidence>
<dbReference type="InterPro" id="IPR037066">
    <property type="entry name" value="Plug_dom_sf"/>
</dbReference>
<evidence type="ECO:0000256" key="2">
    <source>
        <dbReference type="ARBA" id="ARBA00023136"/>
    </source>
</evidence>
<dbReference type="InterPro" id="IPR008969">
    <property type="entry name" value="CarboxyPept-like_regulatory"/>
</dbReference>
<dbReference type="AlphaFoldDB" id="A0A5B6TAS3"/>
<dbReference type="GO" id="GO:0009279">
    <property type="term" value="C:cell outer membrane"/>
    <property type="evidence" value="ECO:0007669"/>
    <property type="project" value="UniProtKB-SubCell"/>
</dbReference>
<sequence length="818" mass="89653">MFDHSLTKRLMKTSTFAKTLGVLLLSFTAFTGQAQVNPGQISGTVKDSLHQQVLSYATIQLKKYADAAFVEAVITDDKGGFQLTNLPQGLYFLTADYLGYKKVKVDSLQVGAAEILKPIALFLPTDAKLLKAVTVTGYKPFIEQQADKLVLNVAESPLAAGGPTDEVISRAPGVVEQNGGFQVRGRNALVLIDSKNTNLSGEDLKNFLSSMPTNGVSKVEVIANPSAKYDAAGGAVINIITAKNKNYGTNGTLTLGTGAGQKARYNGGLSLNHRTAKLNVYGSLDRQHSQSFTTLTSDRLLNQESRIQERTHEVRTQDNNSFKAGLDYDFSKKASGGILVRGMLNQRRRVGTTVSQLSQNGMPGDLSTVDIEGKSQVVSPSVNVFYKTLLDSAGTELRLGADYFSYGKDWQNQFATRYYHGGGEEHQPASFLRDDSPASNAIQTITADLVHPLKKGSLEAGLKSTFTKTDNDIFWEGRSATGDWSVDAGKTNHFVYRENINAAYASYSTTVQKVSLQLGLRAEQTTTKGTSLTLGQEKKRDYFNLFPSVSGQYAVSAKQQVGVSYRKKIDRFRFDIVNPFVTYLSQYSYAQGNPNVQPSISHNFEVSHTLNNSLFTSLSYGRHLNVLSEVVRPLEGTEAVVSSFANFNSADQWSGTITHVKGFYSGKWNSSNTVGFLYAQVFANGAAQFKDSRGTFMLSSSNTLQLGKGFKAEIFASYMSPMTFGAYAFKAQYSGNVGLSKSVLDNQGTLTLNVTDVFNTRTTRYETESFGVRGVSENKMESRLVRLNFSYRFGNKNVKGSKNRKTGNEEEKFRMESN</sequence>
<keyword evidence="3" id="KW-0998">Cell outer membrane</keyword>
<keyword evidence="2" id="KW-0472">Membrane</keyword>
<dbReference type="Proteomes" id="UP000324133">
    <property type="component" value="Unassembled WGS sequence"/>
</dbReference>
<keyword evidence="6" id="KW-0675">Receptor</keyword>
<evidence type="ECO:0000256" key="4">
    <source>
        <dbReference type="SAM" id="SignalP"/>
    </source>
</evidence>
<accession>A0A5B6TAS3</accession>
<dbReference type="InterPro" id="IPR036942">
    <property type="entry name" value="Beta-barrel_TonB_sf"/>
</dbReference>
<gene>
    <name evidence="6" type="ORF">FOA19_20020</name>
</gene>
<evidence type="ECO:0000259" key="5">
    <source>
        <dbReference type="Pfam" id="PF14905"/>
    </source>
</evidence>
<feature type="chain" id="PRO_5022849311" evidence="4">
    <location>
        <begin position="35"/>
        <end position="818"/>
    </location>
</feature>
<keyword evidence="4" id="KW-0732">Signal</keyword>
<dbReference type="SUPFAM" id="SSF56935">
    <property type="entry name" value="Porins"/>
    <property type="match status" value="1"/>
</dbReference>
<feature type="signal peptide" evidence="4">
    <location>
        <begin position="1"/>
        <end position="34"/>
    </location>
</feature>
<protein>
    <submittedName>
        <fullName evidence="6">TonB-dependent receptor</fullName>
    </submittedName>
</protein>
<comment type="subcellular location">
    <subcellularLocation>
        <location evidence="1">Cell outer membrane</location>
    </subcellularLocation>
</comment>
<dbReference type="Gene3D" id="2.40.170.20">
    <property type="entry name" value="TonB-dependent receptor, beta-barrel domain"/>
    <property type="match status" value="1"/>
</dbReference>
<evidence type="ECO:0000256" key="1">
    <source>
        <dbReference type="ARBA" id="ARBA00004442"/>
    </source>
</evidence>
<dbReference type="Pfam" id="PF14905">
    <property type="entry name" value="OMP_b-brl_3"/>
    <property type="match status" value="1"/>
</dbReference>
<evidence type="ECO:0000256" key="3">
    <source>
        <dbReference type="ARBA" id="ARBA00023237"/>
    </source>
</evidence>
<proteinExistence type="predicted"/>
<feature type="domain" description="Outer membrane protein beta-barrel" evidence="5">
    <location>
        <begin position="390"/>
        <end position="791"/>
    </location>
</feature>
<name>A0A5B6TAS3_9BACT</name>
<comment type="caution">
    <text evidence="6">The sequence shown here is derived from an EMBL/GenBank/DDBJ whole genome shotgun (WGS) entry which is preliminary data.</text>
</comment>
<dbReference type="OrthoDB" id="905812at2"/>
<dbReference type="EMBL" id="VKKY01000003">
    <property type="protein sequence ID" value="KAA3436670.1"/>
    <property type="molecule type" value="Genomic_DNA"/>
</dbReference>
<dbReference type="Gene3D" id="2.170.130.10">
    <property type="entry name" value="TonB-dependent receptor, plug domain"/>
    <property type="match status" value="1"/>
</dbReference>
<dbReference type="InterPro" id="IPR041700">
    <property type="entry name" value="OMP_b-brl_3"/>
</dbReference>
<evidence type="ECO:0000313" key="7">
    <source>
        <dbReference type="Proteomes" id="UP000324133"/>
    </source>
</evidence>
<organism evidence="6 7">
    <name type="scientific">Rufibacter hautae</name>
    <dbReference type="NCBI Taxonomy" id="2595005"/>
    <lineage>
        <taxon>Bacteria</taxon>
        <taxon>Pseudomonadati</taxon>
        <taxon>Bacteroidota</taxon>
        <taxon>Cytophagia</taxon>
        <taxon>Cytophagales</taxon>
        <taxon>Hymenobacteraceae</taxon>
        <taxon>Rufibacter</taxon>
    </lineage>
</organism>
<dbReference type="Pfam" id="PF13620">
    <property type="entry name" value="CarboxypepD_reg"/>
    <property type="match status" value="1"/>
</dbReference>
<dbReference type="Gene3D" id="2.60.40.1120">
    <property type="entry name" value="Carboxypeptidase-like, regulatory domain"/>
    <property type="match status" value="1"/>
</dbReference>
<reference evidence="6 7" key="1">
    <citation type="submission" date="2019-07" db="EMBL/GenBank/DDBJ databases">
        <title>Rufibacter sp. nov., isolated from lake sediment.</title>
        <authorList>
            <person name="Qu J.-H."/>
        </authorList>
    </citation>
    <scope>NUCLEOTIDE SEQUENCE [LARGE SCALE GENOMIC DNA]</scope>
    <source>
        <strain evidence="6 7">NBS58-1</strain>
    </source>
</reference>
<keyword evidence="7" id="KW-1185">Reference proteome</keyword>